<dbReference type="Proteomes" id="UP000886819">
    <property type="component" value="Unassembled WGS sequence"/>
</dbReference>
<dbReference type="GO" id="GO:0004844">
    <property type="term" value="F:uracil DNA N-glycosylase activity"/>
    <property type="evidence" value="ECO:0007669"/>
    <property type="project" value="UniProtKB-EC"/>
</dbReference>
<reference evidence="13" key="1">
    <citation type="submission" date="2020-10" db="EMBL/GenBank/DDBJ databases">
        <authorList>
            <person name="Gilroy R."/>
        </authorList>
    </citation>
    <scope>NUCLEOTIDE SEQUENCE</scope>
    <source>
        <strain evidence="13">ChiHile30-977</strain>
    </source>
</reference>
<evidence type="ECO:0000256" key="6">
    <source>
        <dbReference type="ARBA" id="ARBA00022723"/>
    </source>
</evidence>
<keyword evidence="8" id="KW-0378">Hydrolase</keyword>
<evidence type="ECO:0000256" key="11">
    <source>
        <dbReference type="ARBA" id="ARBA00023204"/>
    </source>
</evidence>
<evidence type="ECO:0000256" key="7">
    <source>
        <dbReference type="ARBA" id="ARBA00022763"/>
    </source>
</evidence>
<keyword evidence="5" id="KW-0004">4Fe-4S</keyword>
<evidence type="ECO:0000256" key="5">
    <source>
        <dbReference type="ARBA" id="ARBA00022485"/>
    </source>
</evidence>
<dbReference type="GO" id="GO:0006281">
    <property type="term" value="P:DNA repair"/>
    <property type="evidence" value="ECO:0007669"/>
    <property type="project" value="UniProtKB-KW"/>
</dbReference>
<dbReference type="AlphaFoldDB" id="A0A9D0YXD8"/>
<name>A0A9D0YXD8_9FIRM</name>
<dbReference type="NCBIfam" id="TIGR00758">
    <property type="entry name" value="UDG_fam4"/>
    <property type="match status" value="1"/>
</dbReference>
<dbReference type="Pfam" id="PF03167">
    <property type="entry name" value="UDG"/>
    <property type="match status" value="1"/>
</dbReference>
<keyword evidence="9" id="KW-0408">Iron</keyword>
<evidence type="ECO:0000256" key="3">
    <source>
        <dbReference type="ARBA" id="ARBA00012030"/>
    </source>
</evidence>
<keyword evidence="7" id="KW-0227">DNA damage</keyword>
<keyword evidence="6" id="KW-0479">Metal-binding</keyword>
<dbReference type="InterPro" id="IPR005122">
    <property type="entry name" value="Uracil-DNA_glycosylase-like"/>
</dbReference>
<dbReference type="SUPFAM" id="SSF52141">
    <property type="entry name" value="Uracil-DNA glycosylase-like"/>
    <property type="match status" value="1"/>
</dbReference>
<dbReference type="EMBL" id="DVFI01000122">
    <property type="protein sequence ID" value="HIQ63713.1"/>
    <property type="molecule type" value="Genomic_DNA"/>
</dbReference>
<sequence length="186" mass="20825">MEVSWPSLLEAIAQCHACRLRAGCTRVVPGEGNPRARLLLIGEGPGREEDRLGRPFVGEAGQLLDRMLASIGLTRADVYIANAVKCRPPRNRTPEPDEIAACLPFLRAQTALIRPQIIVLLGATALRAVLGPQMRITRDRGRWVERKGVWMMPMFHPAALLRDESKKRPTWDDLRQVRDKLEALHG</sequence>
<comment type="caution">
    <text evidence="13">The sequence shown here is derived from an EMBL/GenBank/DDBJ whole genome shotgun (WGS) entry which is preliminary data.</text>
</comment>
<dbReference type="InterPro" id="IPR051536">
    <property type="entry name" value="UDG_Type-4/5"/>
</dbReference>
<dbReference type="CDD" id="cd10030">
    <property type="entry name" value="UDG-F4_TTUDGA_SPO1dp_like"/>
    <property type="match status" value="1"/>
</dbReference>
<keyword evidence="11" id="KW-0234">DNA repair</keyword>
<protein>
    <recommendedName>
        <fullName evidence="4">Type-4 uracil-DNA glycosylase</fullName>
        <ecNumber evidence="3">3.2.2.27</ecNumber>
    </recommendedName>
</protein>
<evidence type="ECO:0000259" key="12">
    <source>
        <dbReference type="SMART" id="SM00986"/>
    </source>
</evidence>
<comment type="similarity">
    <text evidence="2">Belongs to the uracil-DNA glycosylase (UDG) superfamily. Type 4 (UDGa) family.</text>
</comment>
<reference evidence="13" key="2">
    <citation type="journal article" date="2021" name="PeerJ">
        <title>Extensive microbial diversity within the chicken gut microbiome revealed by metagenomics and culture.</title>
        <authorList>
            <person name="Gilroy R."/>
            <person name="Ravi A."/>
            <person name="Getino M."/>
            <person name="Pursley I."/>
            <person name="Horton D.L."/>
            <person name="Alikhan N.F."/>
            <person name="Baker D."/>
            <person name="Gharbi K."/>
            <person name="Hall N."/>
            <person name="Watson M."/>
            <person name="Adriaenssens E.M."/>
            <person name="Foster-Nyarko E."/>
            <person name="Jarju S."/>
            <person name="Secka A."/>
            <person name="Antonio M."/>
            <person name="Oren A."/>
            <person name="Chaudhuri R.R."/>
            <person name="La Ragione R."/>
            <person name="Hildebrand F."/>
            <person name="Pallen M.J."/>
        </authorList>
    </citation>
    <scope>NUCLEOTIDE SEQUENCE</scope>
    <source>
        <strain evidence="13">ChiHile30-977</strain>
    </source>
</reference>
<evidence type="ECO:0000256" key="4">
    <source>
        <dbReference type="ARBA" id="ARBA00019403"/>
    </source>
</evidence>
<evidence type="ECO:0000256" key="1">
    <source>
        <dbReference type="ARBA" id="ARBA00001400"/>
    </source>
</evidence>
<dbReference type="PANTHER" id="PTHR33693">
    <property type="entry name" value="TYPE-5 URACIL-DNA GLYCOSYLASE"/>
    <property type="match status" value="1"/>
</dbReference>
<dbReference type="InterPro" id="IPR036895">
    <property type="entry name" value="Uracil-DNA_glycosylase-like_sf"/>
</dbReference>
<evidence type="ECO:0000313" key="13">
    <source>
        <dbReference type="EMBL" id="HIQ63713.1"/>
    </source>
</evidence>
<keyword evidence="10" id="KW-0411">Iron-sulfur</keyword>
<evidence type="ECO:0000313" key="14">
    <source>
        <dbReference type="Proteomes" id="UP000886819"/>
    </source>
</evidence>
<organism evidence="13 14">
    <name type="scientific">Candidatus Avichristensenella intestinipullorum</name>
    <dbReference type="NCBI Taxonomy" id="2840693"/>
    <lineage>
        <taxon>Bacteria</taxon>
        <taxon>Bacillati</taxon>
        <taxon>Bacillota</taxon>
        <taxon>Clostridia</taxon>
        <taxon>Candidatus Avichristensenella</taxon>
    </lineage>
</organism>
<gene>
    <name evidence="13" type="ORF">IAA66_09065</name>
</gene>
<dbReference type="InterPro" id="IPR005273">
    <property type="entry name" value="Ura-DNA_glyco_family4"/>
</dbReference>
<dbReference type="GO" id="GO:0046872">
    <property type="term" value="F:metal ion binding"/>
    <property type="evidence" value="ECO:0007669"/>
    <property type="project" value="UniProtKB-KW"/>
</dbReference>
<dbReference type="SMART" id="SM00987">
    <property type="entry name" value="UreE_C"/>
    <property type="match status" value="1"/>
</dbReference>
<proteinExistence type="inferred from homology"/>
<evidence type="ECO:0000256" key="10">
    <source>
        <dbReference type="ARBA" id="ARBA00023014"/>
    </source>
</evidence>
<feature type="domain" description="Uracil-DNA glycosylase-like" evidence="12">
    <location>
        <begin position="29"/>
        <end position="175"/>
    </location>
</feature>
<dbReference type="EC" id="3.2.2.27" evidence="3"/>
<accession>A0A9D0YXD8</accession>
<evidence type="ECO:0000256" key="9">
    <source>
        <dbReference type="ARBA" id="ARBA00023004"/>
    </source>
</evidence>
<evidence type="ECO:0000256" key="8">
    <source>
        <dbReference type="ARBA" id="ARBA00022801"/>
    </source>
</evidence>
<dbReference type="SMART" id="SM00986">
    <property type="entry name" value="UDG"/>
    <property type="match status" value="1"/>
</dbReference>
<dbReference type="PANTHER" id="PTHR33693:SF1">
    <property type="entry name" value="TYPE-4 URACIL-DNA GLYCOSYLASE"/>
    <property type="match status" value="1"/>
</dbReference>
<dbReference type="Gene3D" id="3.40.470.10">
    <property type="entry name" value="Uracil-DNA glycosylase-like domain"/>
    <property type="match status" value="1"/>
</dbReference>
<evidence type="ECO:0000256" key="2">
    <source>
        <dbReference type="ARBA" id="ARBA00006521"/>
    </source>
</evidence>
<comment type="catalytic activity">
    <reaction evidence="1">
        <text>Hydrolyzes single-stranded DNA or mismatched double-stranded DNA and polynucleotides, releasing free uracil.</text>
        <dbReference type="EC" id="3.2.2.27"/>
    </reaction>
</comment>
<dbReference type="GO" id="GO:0051539">
    <property type="term" value="F:4 iron, 4 sulfur cluster binding"/>
    <property type="evidence" value="ECO:0007669"/>
    <property type="project" value="UniProtKB-KW"/>
</dbReference>